<dbReference type="GO" id="GO:0016799">
    <property type="term" value="F:hydrolase activity, hydrolyzing N-glycosyl compounds"/>
    <property type="evidence" value="ECO:0007669"/>
    <property type="project" value="InterPro"/>
</dbReference>
<protein>
    <submittedName>
        <fullName evidence="5">DUF1593 domain-containing protein</fullName>
    </submittedName>
</protein>
<feature type="signal peptide" evidence="1">
    <location>
        <begin position="1"/>
        <end position="28"/>
    </location>
</feature>
<evidence type="ECO:0000313" key="4">
    <source>
        <dbReference type="EMBL" id="MBI0554309.1"/>
    </source>
</evidence>
<dbReference type="SUPFAM" id="SSF53590">
    <property type="entry name" value="Nucleoside hydrolase"/>
    <property type="match status" value="1"/>
</dbReference>
<evidence type="ECO:0000259" key="2">
    <source>
        <dbReference type="Pfam" id="PF07632"/>
    </source>
</evidence>
<evidence type="ECO:0000256" key="1">
    <source>
        <dbReference type="SAM" id="SignalP"/>
    </source>
</evidence>
<reference evidence="5 6" key="1">
    <citation type="journal article" date="2018" name="BMC Genomics">
        <title>High genomic variability in the plant pathogenic bacterium Pectobacterium parmentieri deciphered from de novo assembled complete genomes.</title>
        <authorList>
            <person name="Zoledowska S."/>
            <person name="Motyka-Pomagruk A."/>
            <person name="Sledz W."/>
            <person name="Mengoni A."/>
            <person name="Lojkowska E."/>
        </authorList>
    </citation>
    <scope>NUCLEOTIDE SEQUENCE [LARGE SCALE GENOMIC DNA]</scope>
    <source>
        <strain evidence="5 6">IFB5626</strain>
    </source>
</reference>
<comment type="caution">
    <text evidence="5">The sequence shown here is derived from an EMBL/GenBank/DDBJ whole genome shotgun (WGS) entry which is preliminary data.</text>
</comment>
<dbReference type="Gene3D" id="2.60.40.10">
    <property type="entry name" value="Immunoglobulins"/>
    <property type="match status" value="1"/>
</dbReference>
<feature type="domain" description="Cellulose-binding Sde182 C-terminal" evidence="3">
    <location>
        <begin position="398"/>
        <end position="483"/>
    </location>
</feature>
<dbReference type="EMBL" id="WABS01000011">
    <property type="protein sequence ID" value="MBI0554309.1"/>
    <property type="molecule type" value="Genomic_DNA"/>
</dbReference>
<dbReference type="PROSITE" id="PS51257">
    <property type="entry name" value="PROKAR_LIPOPROTEIN"/>
    <property type="match status" value="1"/>
</dbReference>
<dbReference type="GeneID" id="45850804"/>
<dbReference type="Pfam" id="PF07632">
    <property type="entry name" value="Sde182_NH-like"/>
    <property type="match status" value="1"/>
</dbReference>
<dbReference type="InterPro" id="IPR048527">
    <property type="entry name" value="Sde182_C"/>
</dbReference>
<organism evidence="5 6">
    <name type="scientific">Pectobacterium parmentieri</name>
    <dbReference type="NCBI Taxonomy" id="1905730"/>
    <lineage>
        <taxon>Bacteria</taxon>
        <taxon>Pseudomonadati</taxon>
        <taxon>Pseudomonadota</taxon>
        <taxon>Gammaproteobacteria</taxon>
        <taxon>Enterobacterales</taxon>
        <taxon>Pectobacteriaceae</taxon>
        <taxon>Pectobacterium</taxon>
    </lineage>
</organism>
<dbReference type="Pfam" id="PF21027">
    <property type="entry name" value="Sde0182_C"/>
    <property type="match status" value="1"/>
</dbReference>
<dbReference type="OrthoDB" id="253051at2"/>
<keyword evidence="7" id="KW-1185">Reference proteome</keyword>
<evidence type="ECO:0000313" key="7">
    <source>
        <dbReference type="Proteomes" id="UP001194579"/>
    </source>
</evidence>
<keyword evidence="1" id="KW-0732">Signal</keyword>
<dbReference type="AlphaFoldDB" id="A0A8B3F308"/>
<reference evidence="4" key="3">
    <citation type="submission" date="2024-05" db="EMBL/GenBank/DDBJ databases">
        <title>Identification of Pectobacterium versatile causing blackleg of potato from New York State with a whole genome sequencing approach.</title>
        <authorList>
            <person name="Ma X."/>
            <person name="Swingle B."/>
        </authorList>
    </citation>
    <scope>NUCLEOTIDE SEQUENCE</scope>
    <source>
        <strain evidence="4">NY1588A</strain>
    </source>
</reference>
<dbReference type="KEGG" id="ppar:A8F97_15155"/>
<proteinExistence type="predicted"/>
<feature type="domain" description="Cellulose-binding Sde182 nucleoside hydrolase-like" evidence="2">
    <location>
        <begin position="50"/>
        <end position="311"/>
    </location>
</feature>
<dbReference type="RefSeq" id="WP_012822506.1">
    <property type="nucleotide sequence ID" value="NZ_CP015749.1"/>
</dbReference>
<evidence type="ECO:0000259" key="3">
    <source>
        <dbReference type="Pfam" id="PF21027"/>
    </source>
</evidence>
<reference evidence="7" key="2">
    <citation type="submission" date="2023-07" db="EMBL/GenBank/DDBJ databases">
        <title>Identification of Pectobacterium versatile causing blackleg of potato from New York State with a whole genome sequencing approach.</title>
        <authorList>
            <person name="Ma X."/>
            <person name="Swingle B."/>
        </authorList>
    </citation>
    <scope>NUCLEOTIDE SEQUENCE [LARGE SCALE GENOMIC DNA]</scope>
    <source>
        <strain evidence="7">NY1588A</strain>
    </source>
</reference>
<name>A0A8B3F308_PECPM</name>
<dbReference type="InterPro" id="IPR011483">
    <property type="entry name" value="Sde182_NH-like"/>
</dbReference>
<evidence type="ECO:0000313" key="5">
    <source>
        <dbReference type="EMBL" id="RKO73821.1"/>
    </source>
</evidence>
<dbReference type="InterPro" id="IPR036452">
    <property type="entry name" value="Ribo_hydro-like"/>
</dbReference>
<dbReference type="Gene3D" id="3.90.245.10">
    <property type="entry name" value="Ribonucleoside hydrolase-like"/>
    <property type="match status" value="1"/>
</dbReference>
<feature type="chain" id="PRO_5032388228" evidence="1">
    <location>
        <begin position="29"/>
        <end position="488"/>
    </location>
</feature>
<dbReference type="Proteomes" id="UP000269665">
    <property type="component" value="Unassembled WGS sequence"/>
</dbReference>
<evidence type="ECO:0000313" key="6">
    <source>
        <dbReference type="Proteomes" id="UP000269665"/>
    </source>
</evidence>
<dbReference type="EMBL" id="PSZG01000002">
    <property type="protein sequence ID" value="RKO73821.1"/>
    <property type="molecule type" value="Genomic_DNA"/>
</dbReference>
<sequence length="488" mass="53453">MFLSTKGIKSISLSVCLATACVPVFATAAAASTAGENVEQKNVVSAEKTRILILSDIGNEPDDSQSLVRFLLYSNEFDVEGIVATTSTWLRDKVNTPMIHERIDAYERVLPNLQKHAQGYPSAKSLRDVVRSGRAGFGMAHVGEGKSTDASKLIIQAVDKRDDRPLWITLWGGGVDLAQALHDVKAERTPQEVDAFISKIRVYAISDQDNTGAWIRGNFPQLRYITSIHAWNEYFLSTWIGMSSSRAVGGDMSKVNNDWLAENIRRKGPLGAVYPPLEYSMEGDSPSFLYLLRTGLGDPEHPEYGNWGGRYGEISPGSELGLRVSTSDEVVGIDGKKYRTAPATIWRWRDAYQNDFAARMDWTLTGDVKKTNHNPHLVLNGKPGTEIVSWQVKAGESVTLSAHGSGDVDGHAVTYRWWQYKEPTATAMGVHFGPGITLSQPEGGKTSFIAPAVKVPTPFHIILEGTDSGSPALTSYRRAIVTVVPSEK</sequence>
<dbReference type="OMA" id="WIRNNFP"/>
<accession>A0A8B3F308</accession>
<dbReference type="InterPro" id="IPR013783">
    <property type="entry name" value="Ig-like_fold"/>
</dbReference>
<gene>
    <name evidence="5" type="ORF">C5E00_21385</name>
    <name evidence="4" type="ORF">F6Q06_07345</name>
</gene>
<dbReference type="Proteomes" id="UP001194579">
    <property type="component" value="Unassembled WGS sequence"/>
</dbReference>